<accession>A0A7G8BIQ9</accession>
<evidence type="ECO:0000256" key="5">
    <source>
        <dbReference type="SAM" id="Phobius"/>
    </source>
</evidence>
<evidence type="ECO:0000313" key="8">
    <source>
        <dbReference type="Proteomes" id="UP000515312"/>
    </source>
</evidence>
<dbReference type="InterPro" id="IPR011701">
    <property type="entry name" value="MFS"/>
</dbReference>
<dbReference type="CDD" id="cd17319">
    <property type="entry name" value="MFS_ExuT_GudP_like"/>
    <property type="match status" value="1"/>
</dbReference>
<dbReference type="InterPro" id="IPR050382">
    <property type="entry name" value="MFS_Na/Anion_cotransporter"/>
</dbReference>
<keyword evidence="2 5" id="KW-0812">Transmembrane</keyword>
<feature type="transmembrane region" description="Helical" evidence="5">
    <location>
        <begin position="286"/>
        <end position="306"/>
    </location>
</feature>
<dbReference type="KEGG" id="adin:H7849_26245"/>
<feature type="domain" description="Major facilitator superfamily (MFS) profile" evidence="6">
    <location>
        <begin position="32"/>
        <end position="432"/>
    </location>
</feature>
<gene>
    <name evidence="7" type="ORF">H7849_26245</name>
</gene>
<sequence>MNLTASGNSIEPALADDLIVSRPVSSHTRWTICALLFAATSINYMDRQVLGILAPTLQHSIGWTEAQYGYIVSAFQFAYAVGLILAGQMVDRFGTRIGYAIVMGIWSISAMAHSLAHSAFGFGVARFFLGLGESGNFPAAIKTTAEWFPQGERSLATGIFNSGTNLGAILAPAIVPWVTIRYGWRASFLITGAFSAAWIVWWLTHYRKPSDHPKVSQSELDKINSDPPQSVAKIPWSKIIGYRQTWAFSLAKFLTDPIWWFYLYWLPKFFDARFHLGLTHLGLPLIIVYNASAVGSIGGGWLPALFNRTGTSMIKARLTTMLLFACMVTPIFFASRTDSEWVAVGLLSLAAAAHQGWSANLFTTASDMFPKSAVGAVVGIGGMAGSVGGVLFSLSTGWILEITHSYSSLFGIAASAYLIALLVLRTLAPGLKKIEVPA</sequence>
<dbReference type="Proteomes" id="UP000515312">
    <property type="component" value="Chromosome"/>
</dbReference>
<keyword evidence="4 5" id="KW-0472">Membrane</keyword>
<dbReference type="GO" id="GO:0015134">
    <property type="term" value="F:hexuronate transmembrane transporter activity"/>
    <property type="evidence" value="ECO:0007669"/>
    <property type="project" value="TreeGrafter"/>
</dbReference>
<keyword evidence="3 5" id="KW-1133">Transmembrane helix</keyword>
<dbReference type="Gene3D" id="1.20.1250.20">
    <property type="entry name" value="MFS general substrate transporter like domains"/>
    <property type="match status" value="2"/>
</dbReference>
<dbReference type="PIRSF" id="PIRSF002808">
    <property type="entry name" value="Hexose_phosphate_transp"/>
    <property type="match status" value="1"/>
</dbReference>
<dbReference type="PROSITE" id="PS50850">
    <property type="entry name" value="MFS"/>
    <property type="match status" value="1"/>
</dbReference>
<protein>
    <submittedName>
        <fullName evidence="7">MFS transporter</fullName>
    </submittedName>
</protein>
<reference evidence="7 8" key="1">
    <citation type="submission" date="2020-08" db="EMBL/GenBank/DDBJ databases">
        <title>Edaphobacter telluris sp. nov. and Acidobacterium dinghuensis sp. nov., two acidobacteria isolated from forest soil.</title>
        <authorList>
            <person name="Fu J."/>
            <person name="Qiu L."/>
        </authorList>
    </citation>
    <scope>NUCLEOTIDE SEQUENCE [LARGE SCALE GENOMIC DNA]</scope>
    <source>
        <strain evidence="7">4Y35</strain>
    </source>
</reference>
<dbReference type="InterPro" id="IPR000849">
    <property type="entry name" value="Sugar_P_transporter"/>
</dbReference>
<dbReference type="Pfam" id="PF07690">
    <property type="entry name" value="MFS_1"/>
    <property type="match status" value="1"/>
</dbReference>
<feature type="transmembrane region" description="Helical" evidence="5">
    <location>
        <begin position="341"/>
        <end position="362"/>
    </location>
</feature>
<organism evidence="7 8">
    <name type="scientific">Alloacidobacterium dinghuense</name>
    <dbReference type="NCBI Taxonomy" id="2763107"/>
    <lineage>
        <taxon>Bacteria</taxon>
        <taxon>Pseudomonadati</taxon>
        <taxon>Acidobacteriota</taxon>
        <taxon>Terriglobia</taxon>
        <taxon>Terriglobales</taxon>
        <taxon>Acidobacteriaceae</taxon>
        <taxon>Alloacidobacterium</taxon>
    </lineage>
</organism>
<dbReference type="SUPFAM" id="SSF103473">
    <property type="entry name" value="MFS general substrate transporter"/>
    <property type="match status" value="1"/>
</dbReference>
<evidence type="ECO:0000256" key="2">
    <source>
        <dbReference type="ARBA" id="ARBA00022692"/>
    </source>
</evidence>
<feature type="transmembrane region" description="Helical" evidence="5">
    <location>
        <begin position="97"/>
        <end position="116"/>
    </location>
</feature>
<dbReference type="AlphaFoldDB" id="A0A7G8BIQ9"/>
<feature type="transmembrane region" description="Helical" evidence="5">
    <location>
        <begin position="182"/>
        <end position="204"/>
    </location>
</feature>
<comment type="subcellular location">
    <subcellularLocation>
        <location evidence="1">Membrane</location>
        <topology evidence="1">Multi-pass membrane protein</topology>
    </subcellularLocation>
</comment>
<name>A0A7G8BIQ9_9BACT</name>
<evidence type="ECO:0000313" key="7">
    <source>
        <dbReference type="EMBL" id="QNI32429.1"/>
    </source>
</evidence>
<evidence type="ECO:0000256" key="1">
    <source>
        <dbReference type="ARBA" id="ARBA00004141"/>
    </source>
</evidence>
<dbReference type="InterPro" id="IPR020846">
    <property type="entry name" value="MFS_dom"/>
</dbReference>
<dbReference type="PANTHER" id="PTHR11662:SF285">
    <property type="entry name" value="HEXURONATE TRANSPORTER"/>
    <property type="match status" value="1"/>
</dbReference>
<evidence type="ECO:0000256" key="4">
    <source>
        <dbReference type="ARBA" id="ARBA00023136"/>
    </source>
</evidence>
<feature type="transmembrane region" description="Helical" evidence="5">
    <location>
        <begin position="374"/>
        <end position="400"/>
    </location>
</feature>
<dbReference type="EMBL" id="CP060394">
    <property type="protein sequence ID" value="QNI32429.1"/>
    <property type="molecule type" value="Genomic_DNA"/>
</dbReference>
<dbReference type="GO" id="GO:0016020">
    <property type="term" value="C:membrane"/>
    <property type="evidence" value="ECO:0007669"/>
    <property type="project" value="UniProtKB-SubCell"/>
</dbReference>
<proteinExistence type="predicted"/>
<evidence type="ECO:0000259" key="6">
    <source>
        <dbReference type="PROSITE" id="PS50850"/>
    </source>
</evidence>
<keyword evidence="8" id="KW-1185">Reference proteome</keyword>
<dbReference type="InterPro" id="IPR036259">
    <property type="entry name" value="MFS_trans_sf"/>
</dbReference>
<feature type="transmembrane region" description="Helical" evidence="5">
    <location>
        <begin position="67"/>
        <end position="85"/>
    </location>
</feature>
<feature type="transmembrane region" description="Helical" evidence="5">
    <location>
        <begin position="318"/>
        <end position="335"/>
    </location>
</feature>
<dbReference type="PANTHER" id="PTHR11662">
    <property type="entry name" value="SOLUTE CARRIER FAMILY 17"/>
    <property type="match status" value="1"/>
</dbReference>
<feature type="transmembrane region" description="Helical" evidence="5">
    <location>
        <begin position="406"/>
        <end position="424"/>
    </location>
</feature>
<feature type="transmembrane region" description="Helical" evidence="5">
    <location>
        <begin position="246"/>
        <end position="266"/>
    </location>
</feature>
<evidence type="ECO:0000256" key="3">
    <source>
        <dbReference type="ARBA" id="ARBA00022989"/>
    </source>
</evidence>